<dbReference type="GO" id="GO:0019773">
    <property type="term" value="C:proteasome core complex, alpha-subunit complex"/>
    <property type="evidence" value="ECO:0007669"/>
    <property type="project" value="UniProtKB-UniRule"/>
</dbReference>
<dbReference type="EC" id="3.6.1.3" evidence="11"/>
<dbReference type="GO" id="GO:0046933">
    <property type="term" value="F:proton-transporting ATP synthase activity, rotational mechanism"/>
    <property type="evidence" value="ECO:0007669"/>
    <property type="project" value="InterPro"/>
</dbReference>
<evidence type="ECO:0000313" key="11">
    <source>
        <dbReference type="EMBL" id="RAR04890.1"/>
    </source>
</evidence>
<dbReference type="Gene3D" id="1.10.1620.20">
    <property type="entry name" value="ATP synthase, F1 complex, epsilon subunit superfamily, mitochondrial"/>
    <property type="match status" value="1"/>
</dbReference>
<dbReference type="Pfam" id="PF25789">
    <property type="entry name" value="TPR_NAA35"/>
    <property type="match status" value="1"/>
</dbReference>
<name>A0A364MVI1_STELY</name>
<dbReference type="Pfam" id="PF04627">
    <property type="entry name" value="ATP-synt_Eps"/>
    <property type="match status" value="1"/>
</dbReference>
<dbReference type="InterPro" id="IPR007244">
    <property type="entry name" value="Naa35_N"/>
</dbReference>
<evidence type="ECO:0000256" key="9">
    <source>
        <dbReference type="SAM" id="MobiDB-lite"/>
    </source>
</evidence>
<dbReference type="CDD" id="cd03749">
    <property type="entry name" value="proteasome_alpha_type_1"/>
    <property type="match status" value="1"/>
</dbReference>
<keyword evidence="5" id="KW-0963">Cytoplasm</keyword>
<dbReference type="Pfam" id="PF10584">
    <property type="entry name" value="Proteasome_A_N"/>
    <property type="match status" value="1"/>
</dbReference>
<dbReference type="InterPro" id="IPR006721">
    <property type="entry name" value="ATP_synth_F1_esu_mt"/>
</dbReference>
<dbReference type="GO" id="GO:0031417">
    <property type="term" value="C:NatC complex"/>
    <property type="evidence" value="ECO:0007669"/>
    <property type="project" value="InterPro"/>
</dbReference>
<evidence type="ECO:0000256" key="4">
    <source>
        <dbReference type="ARBA" id="ARBA00009502"/>
    </source>
</evidence>
<dbReference type="PANTHER" id="PTHR21373">
    <property type="entry name" value="GLUCOSE REPRESSIBLE PROTEIN MAK10"/>
    <property type="match status" value="1"/>
</dbReference>
<evidence type="ECO:0000259" key="10">
    <source>
        <dbReference type="PROSITE" id="PS00388"/>
    </source>
</evidence>
<dbReference type="InterPro" id="IPR029055">
    <property type="entry name" value="Ntn_hydrolases_N"/>
</dbReference>
<dbReference type="GO" id="GO:0005634">
    <property type="term" value="C:nucleus"/>
    <property type="evidence" value="ECO:0007669"/>
    <property type="project" value="UniProtKB-SubCell"/>
</dbReference>
<comment type="similarity">
    <text evidence="3">Belongs to the MAK10 family.</text>
</comment>
<evidence type="ECO:0000256" key="1">
    <source>
        <dbReference type="ARBA" id="ARBA00004123"/>
    </source>
</evidence>
<evidence type="ECO:0000256" key="3">
    <source>
        <dbReference type="ARBA" id="ARBA00006289"/>
    </source>
</evidence>
<dbReference type="Pfam" id="PF00227">
    <property type="entry name" value="Proteasome"/>
    <property type="match status" value="1"/>
</dbReference>
<keyword evidence="7" id="KW-0539">Nucleus</keyword>
<dbReference type="EMBL" id="QGDH01000145">
    <property type="protein sequence ID" value="RAR04890.1"/>
    <property type="molecule type" value="Genomic_DNA"/>
</dbReference>
<dbReference type="InterPro" id="IPR000426">
    <property type="entry name" value="Proteasome_asu_N"/>
</dbReference>
<keyword evidence="6 8" id="KW-0647">Proteasome</keyword>
<dbReference type="STRING" id="183478.A0A364MVI1"/>
<accession>A0A364MVI1</accession>
<comment type="similarity">
    <text evidence="8">Belongs to the peptidase T1A family.</text>
</comment>
<dbReference type="InterPro" id="IPR035144">
    <property type="entry name" value="Proteasome_alpha1"/>
</dbReference>
<evidence type="ECO:0000256" key="5">
    <source>
        <dbReference type="ARBA" id="ARBA00022490"/>
    </source>
</evidence>
<comment type="similarity">
    <text evidence="4">Belongs to the eukaryotic ATPase epsilon family.</text>
</comment>
<dbReference type="CDD" id="cd12153">
    <property type="entry name" value="F1-ATPase_epsilon"/>
    <property type="match status" value="1"/>
</dbReference>
<proteinExistence type="inferred from homology"/>
<gene>
    <name evidence="11" type="ORF">DDE83_007665</name>
</gene>
<comment type="caution">
    <text evidence="11">The sequence shown here is derived from an EMBL/GenBank/DDBJ whole genome shotgun (WGS) entry which is preliminary data.</text>
</comment>
<dbReference type="PROSITE" id="PS51475">
    <property type="entry name" value="PROTEASOME_ALPHA_2"/>
    <property type="match status" value="1"/>
</dbReference>
<dbReference type="Proteomes" id="UP000249619">
    <property type="component" value="Unassembled WGS sequence"/>
</dbReference>
<dbReference type="InterPro" id="IPR001353">
    <property type="entry name" value="Proteasome_sua/b"/>
</dbReference>
<protein>
    <submittedName>
        <fullName evidence="11">Amino-acid N-acetyltransferas-like protein subunit Mak10</fullName>
        <ecNumber evidence="11">3.6.1.15</ecNumber>
        <ecNumber evidence="11">3.6.1.3</ecNumber>
    </submittedName>
</protein>
<dbReference type="Pfam" id="PF04112">
    <property type="entry name" value="Mak10"/>
    <property type="match status" value="1"/>
</dbReference>
<dbReference type="Gene3D" id="3.60.20.10">
    <property type="entry name" value="Glutamine Phosphoribosylpyrophosphate, subunit 1, domain 1"/>
    <property type="match status" value="1"/>
</dbReference>
<dbReference type="GO" id="GO:0045259">
    <property type="term" value="C:proton-transporting ATP synthase complex"/>
    <property type="evidence" value="ECO:0007669"/>
    <property type="project" value="InterPro"/>
</dbReference>
<dbReference type="GO" id="GO:0017111">
    <property type="term" value="F:ribonucleoside triphosphate phosphatase activity"/>
    <property type="evidence" value="ECO:0007669"/>
    <property type="project" value="UniProtKB-EC"/>
</dbReference>
<dbReference type="PROSITE" id="PS00388">
    <property type="entry name" value="PROTEASOME_ALPHA_1"/>
    <property type="match status" value="1"/>
</dbReference>
<dbReference type="InterPro" id="IPR057983">
    <property type="entry name" value="NAA35-like_N"/>
</dbReference>
<comment type="subcellular location">
    <subcellularLocation>
        <location evidence="2">Cytoplasm</location>
    </subcellularLocation>
    <subcellularLocation>
        <location evidence="1">Nucleus</location>
    </subcellularLocation>
</comment>
<evidence type="ECO:0000256" key="8">
    <source>
        <dbReference type="PROSITE-ProRule" id="PRU00808"/>
    </source>
</evidence>
<dbReference type="FunFam" id="3.60.20.10:FF:000016">
    <property type="entry name" value="Proteasome subunit alpha type-6"/>
    <property type="match status" value="1"/>
</dbReference>
<keyword evidence="11" id="KW-0378">Hydrolase</keyword>
<evidence type="ECO:0000313" key="12">
    <source>
        <dbReference type="Proteomes" id="UP000249619"/>
    </source>
</evidence>
<feature type="region of interest" description="Disordered" evidence="9">
    <location>
        <begin position="305"/>
        <end position="329"/>
    </location>
</feature>
<dbReference type="GO" id="GO:0005743">
    <property type="term" value="C:mitochondrial inner membrane"/>
    <property type="evidence" value="ECO:0007669"/>
    <property type="project" value="InterPro"/>
</dbReference>
<feature type="domain" description="Proteasome alpha-type subunits" evidence="10">
    <location>
        <begin position="6"/>
        <end position="28"/>
    </location>
</feature>
<dbReference type="PANTHER" id="PTHR21373:SF0">
    <property type="entry name" value="N-ALPHA-ACETYLTRANSFERASE 35, NATC AUXILIARY SUBUNIT"/>
    <property type="match status" value="1"/>
</dbReference>
<dbReference type="InterPro" id="IPR036742">
    <property type="entry name" value="ATP_synth_F1_esu_sf_mt"/>
</dbReference>
<reference evidence="12" key="1">
    <citation type="submission" date="2018-05" db="EMBL/GenBank/DDBJ databases">
        <title>Draft genome sequence of Stemphylium lycopersici strain CIDEFI 213.</title>
        <authorList>
            <person name="Medina R."/>
            <person name="Franco M.E.E."/>
            <person name="Lucentini C.G."/>
            <person name="Saparrat M.C.N."/>
            <person name="Balatti P.A."/>
        </authorList>
    </citation>
    <scope>NUCLEOTIDE SEQUENCE [LARGE SCALE GENOMIC DNA]</scope>
    <source>
        <strain evidence="12">CIDEFI 213</strain>
    </source>
</reference>
<dbReference type="EC" id="3.6.1.15" evidence="11"/>
<dbReference type="InterPro" id="IPR057982">
    <property type="entry name" value="TPR_NAA35"/>
</dbReference>
<evidence type="ECO:0000256" key="6">
    <source>
        <dbReference type="ARBA" id="ARBA00022942"/>
    </source>
</evidence>
<organism evidence="11 12">
    <name type="scientific">Stemphylium lycopersici</name>
    <name type="common">Tomato gray leaf spot disease fungus</name>
    <name type="synonym">Thyrospora lycopersici</name>
    <dbReference type="NCBI Taxonomy" id="183478"/>
    <lineage>
        <taxon>Eukaryota</taxon>
        <taxon>Fungi</taxon>
        <taxon>Dikarya</taxon>
        <taxon>Ascomycota</taxon>
        <taxon>Pezizomycotina</taxon>
        <taxon>Dothideomycetes</taxon>
        <taxon>Pleosporomycetidae</taxon>
        <taxon>Pleosporales</taxon>
        <taxon>Pleosporineae</taxon>
        <taxon>Pleosporaceae</taxon>
        <taxon>Stemphylium</taxon>
    </lineage>
</organism>
<dbReference type="SMART" id="SM00948">
    <property type="entry name" value="Proteasome_A_N"/>
    <property type="match status" value="1"/>
</dbReference>
<dbReference type="SUPFAM" id="SSF56235">
    <property type="entry name" value="N-terminal nucleophile aminohydrolases (Ntn hydrolases)"/>
    <property type="match status" value="1"/>
</dbReference>
<evidence type="ECO:0000256" key="2">
    <source>
        <dbReference type="ARBA" id="ARBA00004496"/>
    </source>
</evidence>
<dbReference type="SUPFAM" id="SSF48690">
    <property type="entry name" value="Epsilon subunit of mitochondrial F1F0-ATP synthase"/>
    <property type="match status" value="1"/>
</dbReference>
<evidence type="ECO:0000256" key="7">
    <source>
        <dbReference type="ARBA" id="ARBA00023242"/>
    </source>
</evidence>
<dbReference type="InterPro" id="IPR023332">
    <property type="entry name" value="Proteasome_alpha-type"/>
</dbReference>
<dbReference type="AlphaFoldDB" id="A0A364MVI1"/>
<sequence length="1077" mass="120477">MFRNNYDNDSVTFSPQGRIFQVEYAQEAVKQGSVVVGIVSKTHAVLAAIKRNAEELSSYQKKIIPVDSHFGVALAGLASDARVLSNFMKQQSLASRLTYDRAIPLAEITSRIADRAQTNTQQYGRRPYGVGLLIAGVDAKGPHLFEFQPSGVTQEMVACGIGARSQMARTYLERHLDEFEGASREDLIKHALRSLKESLSQDKELTVDNTSVGIGGIGESFALYEGQDVAEWLDATFENREGGDDAEGGEAMELYNRYIAVASRVVRRSLKEDKRIAAERRGESELRFAKWENFAARVHVTDSRYSDSSHAHEPAPAFEQPTATTPTNLPLRQSRHALGGVKPKIHDVTEKFTRACGALEIGQLVKDDYFTLFESIGAIEIMDPKMDSGFLQPGETLEDDYDTLTPLLPEEIIGIMDQLLCYEMAWHTGYPLSQTLFTSLYIDKLLWPETKALEQAQFYRGEIPDERRPGPLLEVLRAYCLALIKGCDFVIAKITARDYFEEEDFCTHTYNRVLFVSSPMDVFLRELDAAIETVDDSELEINDALRKAISSRLQLRKDFLRALDLDLALDQIGFSWPPILEGIDMLKNTHQLGQTVPGAFSPKMQRRLASTVPPRPVVDLDFKDALEKLQQMASDCNEATRFPALETDPLEYQSFLWHFASRSPPPLTYARSYLSTLLFHPDVLNVSVSLPLSDVKALVFPASPVLDPSNWTLSPPRNPLLPKPPRLQFALLIDEFVDRAGQAYLDLWVALGQNRCRLRRMLTHVIVGWDLLQADASLIDHDISTSATTLSISEQIMDFSLSTWVYHRKLWMIEKVILLGFEQDIYLPDEFAGMYLFLSLIATRRTELLTRVQNHHMAHAARLMQSRQVREKAEVDASMPYIASLMAEAQGTASLSLALARFYITLLYLRLLPRPKRPFSTSKLRYELRMKPFLALQPPEAPPYDDFMAHTQPYGEPEAPDLAFFRDVKGKENALWTDVEASIKAAKAAFAEFKRIGPEAAKALGVSGSWGKEVQSVVASCVALGLAVNGVRDVVAGGDGDARTRIEGGLGIRVEIPEAGVGRRYADGWVVPKVVKE</sequence>
<keyword evidence="12" id="KW-1185">Reference proteome</keyword>
<dbReference type="GO" id="GO:0006511">
    <property type="term" value="P:ubiquitin-dependent protein catabolic process"/>
    <property type="evidence" value="ECO:0007669"/>
    <property type="project" value="InterPro"/>
</dbReference>